<name>A0A645FNC8_9ZZZZ</name>
<reference evidence="1" key="1">
    <citation type="submission" date="2019-08" db="EMBL/GenBank/DDBJ databases">
        <authorList>
            <person name="Kucharzyk K."/>
            <person name="Murdoch R.W."/>
            <person name="Higgins S."/>
            <person name="Loffler F."/>
        </authorList>
    </citation>
    <scope>NUCLEOTIDE SEQUENCE</scope>
</reference>
<comment type="caution">
    <text evidence="1">The sequence shown here is derived from an EMBL/GenBank/DDBJ whole genome shotgun (WGS) entry which is preliminary data.</text>
</comment>
<dbReference type="AlphaFoldDB" id="A0A645FNC8"/>
<evidence type="ECO:0000313" key="1">
    <source>
        <dbReference type="EMBL" id="MPN15925.1"/>
    </source>
</evidence>
<organism evidence="1">
    <name type="scientific">bioreactor metagenome</name>
    <dbReference type="NCBI Taxonomy" id="1076179"/>
    <lineage>
        <taxon>unclassified sequences</taxon>
        <taxon>metagenomes</taxon>
        <taxon>ecological metagenomes</taxon>
    </lineage>
</organism>
<accession>A0A645FNC8</accession>
<proteinExistence type="predicted"/>
<sequence length="34" mass="3545">MGTPAAISESVLPQILACDVEPFELIISDTSLIA</sequence>
<protein>
    <submittedName>
        <fullName evidence="1">Uncharacterized protein</fullName>
    </submittedName>
</protein>
<dbReference type="EMBL" id="VSSQ01062807">
    <property type="protein sequence ID" value="MPN15925.1"/>
    <property type="molecule type" value="Genomic_DNA"/>
</dbReference>
<gene>
    <name evidence="1" type="ORF">SDC9_163261</name>
</gene>